<keyword evidence="7" id="KW-0520">NAD</keyword>
<dbReference type="InterPro" id="IPR030960">
    <property type="entry name" value="DHQS/DOIS_N"/>
</dbReference>
<accession>A0AAD1FR06</accession>
<comment type="function">
    <text evidence="3">Catalyzes the conversion of 3-deoxy-D-arabino-heptulosonate 7-phosphate (DAHP) to dehydroquinate (DHQ).</text>
</comment>
<dbReference type="EC" id="4.2.3.4" evidence="10"/>
<dbReference type="EMBL" id="AP014610">
    <property type="protein sequence ID" value="BBA17650.1"/>
    <property type="molecule type" value="Genomic_DNA"/>
</dbReference>
<protein>
    <recommendedName>
        <fullName evidence="10">3-dehydroquinate synthase</fullName>
        <ecNumber evidence="10">4.2.3.4</ecNumber>
    </recommendedName>
</protein>
<dbReference type="GO" id="GO:0000166">
    <property type="term" value="F:nucleotide binding"/>
    <property type="evidence" value="ECO:0007669"/>
    <property type="project" value="UniProtKB-KW"/>
</dbReference>
<dbReference type="InterPro" id="IPR056179">
    <property type="entry name" value="DHQS_C"/>
</dbReference>
<keyword evidence="9" id="KW-0170">Cobalt</keyword>
<evidence type="ECO:0000256" key="1">
    <source>
        <dbReference type="ARBA" id="ARBA00001911"/>
    </source>
</evidence>
<proteinExistence type="predicted"/>
<dbReference type="InterPro" id="IPR030963">
    <property type="entry name" value="DHQ_synth_fam"/>
</dbReference>
<dbReference type="Pfam" id="PF01761">
    <property type="entry name" value="DHQ_synthase"/>
    <property type="match status" value="1"/>
</dbReference>
<dbReference type="GeneID" id="66556931"/>
<evidence type="ECO:0000256" key="8">
    <source>
        <dbReference type="ARBA" id="ARBA00023239"/>
    </source>
</evidence>
<keyword evidence="6" id="KW-0862">Zinc</keyword>
<dbReference type="Gene3D" id="1.20.1090.10">
    <property type="entry name" value="Dehydroquinate synthase-like - alpha domain"/>
    <property type="match status" value="1"/>
</dbReference>
<evidence type="ECO:0000256" key="9">
    <source>
        <dbReference type="ARBA" id="ARBA00023285"/>
    </source>
</evidence>
<dbReference type="AlphaFoldDB" id="A0AAD1FR06"/>
<gene>
    <name evidence="13" type="primary">aroB</name>
    <name evidence="13" type="ORF">CPU2_140</name>
</gene>
<comment type="cofactor">
    <cofactor evidence="2">
        <name>Co(2+)</name>
        <dbReference type="ChEBI" id="CHEBI:48828"/>
    </cofactor>
</comment>
<keyword evidence="8 13" id="KW-0456">Lyase</keyword>
<name>A0AAD1FR06_9FLAO</name>
<dbReference type="GO" id="GO:0003856">
    <property type="term" value="F:3-dehydroquinate synthase activity"/>
    <property type="evidence" value="ECO:0007669"/>
    <property type="project" value="UniProtKB-UniRule"/>
</dbReference>
<comment type="cofactor">
    <cofactor evidence="1">
        <name>NAD(+)</name>
        <dbReference type="ChEBI" id="CHEBI:57540"/>
    </cofactor>
</comment>
<reference evidence="13 14" key="1">
    <citation type="submission" date="2014-06" db="EMBL/GenBank/DDBJ databases">
        <title>Genome sequence of the intracellular symbiont Blattabacterium cuenoti, strain CPU2 from the wood feeding cockroach Cryptocercus punctulatus.</title>
        <authorList>
            <person name="Kinjo Y."/>
            <person name="Ohkuma M."/>
            <person name="Tokuda G."/>
        </authorList>
    </citation>
    <scope>NUCLEOTIDE SEQUENCE [LARGE SCALE GENOMIC DNA]</scope>
    <source>
        <strain evidence="13 14">CPU2</strain>
    </source>
</reference>
<dbReference type="GO" id="GO:0009073">
    <property type="term" value="P:aromatic amino acid family biosynthetic process"/>
    <property type="evidence" value="ECO:0007669"/>
    <property type="project" value="InterPro"/>
</dbReference>
<dbReference type="InterPro" id="IPR050071">
    <property type="entry name" value="Dehydroquinate_synthase"/>
</dbReference>
<dbReference type="Pfam" id="PF24621">
    <property type="entry name" value="DHQS_C"/>
    <property type="match status" value="1"/>
</dbReference>
<dbReference type="PANTHER" id="PTHR43622">
    <property type="entry name" value="3-DEHYDROQUINATE SYNTHASE"/>
    <property type="match status" value="1"/>
</dbReference>
<evidence type="ECO:0000256" key="6">
    <source>
        <dbReference type="ARBA" id="ARBA00022833"/>
    </source>
</evidence>
<sequence length="354" mass="41386">MFCDNKKIIFFNEEAYQKLENYLLNHIDTIKNTFILVDYCTYIHCLPILFHHINFLEKSNIIQIKPGEKEKNIYTCIQIWKYLENFKANRNSLIINLGGGVITDIGGFVASVFKRGVRFINIPTTLLGMVDASIGYKTGINLESIKNEIGSFYCPEFLIIDPFFLKTLPEKEFISGMAEMFKHGLIADESFWINMKKYQMNKDQNQWKNLIYQSILIKNKIVEKDPKEKGLRKILNFGHTIGHALESYFLDSKKETLLHGIAIAMGMIYESWISYKINGLSINDYQEIKSNLSRLYPIKKIYNSEFDQIFFIMEHDKKNDKNKIQFSLLKKIGICSYNCQVPYSLIKESFLQKK</sequence>
<dbReference type="Proteomes" id="UP000262607">
    <property type="component" value="Chromosome"/>
</dbReference>
<evidence type="ECO:0000313" key="14">
    <source>
        <dbReference type="Proteomes" id="UP000262607"/>
    </source>
</evidence>
<dbReference type="NCBIfam" id="TIGR01357">
    <property type="entry name" value="aroB"/>
    <property type="match status" value="1"/>
</dbReference>
<evidence type="ECO:0000313" key="13">
    <source>
        <dbReference type="EMBL" id="BBA17650.1"/>
    </source>
</evidence>
<dbReference type="Gene3D" id="3.40.50.1970">
    <property type="match status" value="1"/>
</dbReference>
<dbReference type="RefSeq" id="WP_110548834.1">
    <property type="nucleotide sequence ID" value="NZ_AP014610.1"/>
</dbReference>
<evidence type="ECO:0000259" key="12">
    <source>
        <dbReference type="Pfam" id="PF24621"/>
    </source>
</evidence>
<dbReference type="GO" id="GO:0005737">
    <property type="term" value="C:cytoplasm"/>
    <property type="evidence" value="ECO:0007669"/>
    <property type="project" value="InterPro"/>
</dbReference>
<feature type="domain" description="3-dehydroquinate synthase N-terminal" evidence="11">
    <location>
        <begin position="62"/>
        <end position="174"/>
    </location>
</feature>
<keyword evidence="4" id="KW-0479">Metal-binding</keyword>
<organism evidence="13 14">
    <name type="scientific">Blattabacterium punctulatus CPU2</name>
    <dbReference type="NCBI Taxonomy" id="1457032"/>
    <lineage>
        <taxon>Bacteria</taxon>
        <taxon>Pseudomonadati</taxon>
        <taxon>Bacteroidota</taxon>
        <taxon>Flavobacteriia</taxon>
        <taxon>Flavobacteriales</taxon>
        <taxon>Blattabacteriaceae</taxon>
        <taxon>Blattabacterium</taxon>
    </lineage>
</organism>
<feature type="domain" description="3-dehydroquinate synthase C-terminal" evidence="12">
    <location>
        <begin position="176"/>
        <end position="319"/>
    </location>
</feature>
<dbReference type="GO" id="GO:0009423">
    <property type="term" value="P:chorismate biosynthetic process"/>
    <property type="evidence" value="ECO:0007669"/>
    <property type="project" value="UniProtKB-UniRule"/>
</dbReference>
<keyword evidence="5" id="KW-0547">Nucleotide-binding</keyword>
<evidence type="ECO:0000256" key="2">
    <source>
        <dbReference type="ARBA" id="ARBA00001941"/>
    </source>
</evidence>
<dbReference type="SUPFAM" id="SSF56796">
    <property type="entry name" value="Dehydroquinate synthase-like"/>
    <property type="match status" value="1"/>
</dbReference>
<dbReference type="CDD" id="cd08195">
    <property type="entry name" value="DHQS"/>
    <property type="match status" value="1"/>
</dbReference>
<evidence type="ECO:0000256" key="5">
    <source>
        <dbReference type="ARBA" id="ARBA00022741"/>
    </source>
</evidence>
<evidence type="ECO:0000259" key="11">
    <source>
        <dbReference type="Pfam" id="PF01761"/>
    </source>
</evidence>
<evidence type="ECO:0000256" key="3">
    <source>
        <dbReference type="ARBA" id="ARBA00003485"/>
    </source>
</evidence>
<dbReference type="PIRSF" id="PIRSF001455">
    <property type="entry name" value="DHQ_synth"/>
    <property type="match status" value="1"/>
</dbReference>
<evidence type="ECO:0000256" key="7">
    <source>
        <dbReference type="ARBA" id="ARBA00023027"/>
    </source>
</evidence>
<dbReference type="InterPro" id="IPR016037">
    <property type="entry name" value="DHQ_synth_AroB"/>
</dbReference>
<evidence type="ECO:0000256" key="4">
    <source>
        <dbReference type="ARBA" id="ARBA00022723"/>
    </source>
</evidence>
<dbReference type="GO" id="GO:0046872">
    <property type="term" value="F:metal ion binding"/>
    <property type="evidence" value="ECO:0007669"/>
    <property type="project" value="UniProtKB-KW"/>
</dbReference>
<dbReference type="PANTHER" id="PTHR43622:SF1">
    <property type="entry name" value="3-DEHYDROQUINATE SYNTHASE"/>
    <property type="match status" value="1"/>
</dbReference>
<evidence type="ECO:0000256" key="10">
    <source>
        <dbReference type="NCBIfam" id="TIGR01357"/>
    </source>
</evidence>